<evidence type="ECO:0000256" key="1">
    <source>
        <dbReference type="SAM" id="MobiDB-lite"/>
    </source>
</evidence>
<organism evidence="3 4">
    <name type="scientific">Arctia plantaginis</name>
    <name type="common">Wood tiger moth</name>
    <name type="synonym">Phalaena plantaginis</name>
    <dbReference type="NCBI Taxonomy" id="874455"/>
    <lineage>
        <taxon>Eukaryota</taxon>
        <taxon>Metazoa</taxon>
        <taxon>Ecdysozoa</taxon>
        <taxon>Arthropoda</taxon>
        <taxon>Hexapoda</taxon>
        <taxon>Insecta</taxon>
        <taxon>Pterygota</taxon>
        <taxon>Neoptera</taxon>
        <taxon>Endopterygota</taxon>
        <taxon>Lepidoptera</taxon>
        <taxon>Glossata</taxon>
        <taxon>Ditrysia</taxon>
        <taxon>Noctuoidea</taxon>
        <taxon>Erebidae</taxon>
        <taxon>Arctiinae</taxon>
        <taxon>Arctia</taxon>
    </lineage>
</organism>
<feature type="chain" id="PRO_5035850550" evidence="2">
    <location>
        <begin position="21"/>
        <end position="248"/>
    </location>
</feature>
<proteinExistence type="predicted"/>
<feature type="signal peptide" evidence="2">
    <location>
        <begin position="1"/>
        <end position="20"/>
    </location>
</feature>
<feature type="region of interest" description="Disordered" evidence="1">
    <location>
        <begin position="111"/>
        <end position="131"/>
    </location>
</feature>
<dbReference type="Proteomes" id="UP000494256">
    <property type="component" value="Unassembled WGS sequence"/>
</dbReference>
<comment type="caution">
    <text evidence="3">The sequence shown here is derived from an EMBL/GenBank/DDBJ whole genome shotgun (WGS) entry which is preliminary data.</text>
</comment>
<dbReference type="AlphaFoldDB" id="A0A8S1A305"/>
<dbReference type="EMBL" id="CADEBD010000309">
    <property type="protein sequence ID" value="CAB3240283.1"/>
    <property type="molecule type" value="Genomic_DNA"/>
</dbReference>
<accession>A0A8S1A305</accession>
<gene>
    <name evidence="3" type="ORF">APLA_LOCUS8972</name>
</gene>
<evidence type="ECO:0000313" key="3">
    <source>
        <dbReference type="EMBL" id="CAB3240283.1"/>
    </source>
</evidence>
<evidence type="ECO:0000256" key="2">
    <source>
        <dbReference type="SAM" id="SignalP"/>
    </source>
</evidence>
<name>A0A8S1A305_ARCPL</name>
<keyword evidence="2" id="KW-0732">Signal</keyword>
<evidence type="ECO:0000313" key="4">
    <source>
        <dbReference type="Proteomes" id="UP000494256"/>
    </source>
</evidence>
<dbReference type="OrthoDB" id="686784at2759"/>
<feature type="compositionally biased region" description="Polar residues" evidence="1">
    <location>
        <begin position="116"/>
        <end position="130"/>
    </location>
</feature>
<protein>
    <submittedName>
        <fullName evidence="3">Uncharacterized protein</fullName>
    </submittedName>
</protein>
<sequence>MVKVLYICLSTCAIIGWSHGISTKMDFGEDEESTTITNSTKVDNEDVEVKHTIVVSTKLKNNNRRGLHRDDGTGALKQYPSDREIKEDSGEVPIVNGYKSVETTLIRTPDTRYKNRPSSQMVPNPVSLNRNDQDQFDIYPNYINSPTQWKPSTLYNNINWDNQEVPIVTYNAGFRNTLNRRPVYQTQGKFHRRITDDGMKEFYCSKCRELQGAMDCGQPRSNPWSYMQNVYETTTQKIKLDGKLVKLN</sequence>
<reference evidence="3 4" key="1">
    <citation type="submission" date="2020-04" db="EMBL/GenBank/DDBJ databases">
        <authorList>
            <person name="Wallbank WR R."/>
            <person name="Pardo Diaz C."/>
            <person name="Kozak K."/>
            <person name="Martin S."/>
            <person name="Jiggins C."/>
            <person name="Moest M."/>
            <person name="Warren A I."/>
            <person name="Byers J.R.P. K."/>
            <person name="Montejo-Kovacevich G."/>
            <person name="Yen C E."/>
        </authorList>
    </citation>
    <scope>NUCLEOTIDE SEQUENCE [LARGE SCALE GENOMIC DNA]</scope>
</reference>